<dbReference type="Proteomes" id="UP000235762">
    <property type="component" value="Segment"/>
</dbReference>
<evidence type="ECO:0000313" key="6">
    <source>
        <dbReference type="EMBL" id="AUD40176.1"/>
    </source>
</evidence>
<dbReference type="GO" id="GO:0005615">
    <property type="term" value="C:extracellular space"/>
    <property type="evidence" value="ECO:0007669"/>
    <property type="project" value="TreeGrafter"/>
</dbReference>
<organism evidence="6 7">
    <name type="scientific">Flamingopox virus FGPVKD09</name>
    <dbReference type="NCBI Taxonomy" id="2059380"/>
    <lineage>
        <taxon>Viruses</taxon>
        <taxon>Varidnaviria</taxon>
        <taxon>Bamfordvirae</taxon>
        <taxon>Nucleocytoviricota</taxon>
        <taxon>Pokkesviricetes</taxon>
        <taxon>Chitovirales</taxon>
        <taxon>Poxviridae</taxon>
        <taxon>Chordopoxvirinae</taxon>
        <taxon>Avipoxvirus</taxon>
    </lineage>
</organism>
<dbReference type="InterPro" id="IPR019846">
    <property type="entry name" value="Nerve_growth_factor_CS"/>
</dbReference>
<gene>
    <name evidence="6" type="ORF">fgpv_073</name>
</gene>
<protein>
    <submittedName>
        <fullName evidence="6">Beta-NGF-like family protein</fullName>
    </submittedName>
</protein>
<dbReference type="GO" id="GO:0038180">
    <property type="term" value="P:nerve growth factor signaling pathway"/>
    <property type="evidence" value="ECO:0007669"/>
    <property type="project" value="TreeGrafter"/>
</dbReference>
<dbReference type="InterPro" id="IPR002072">
    <property type="entry name" value="Nerve_growth_factor-rel"/>
</dbReference>
<dbReference type="Pfam" id="PF00243">
    <property type="entry name" value="NGF"/>
    <property type="match status" value="1"/>
</dbReference>
<dbReference type="PRINTS" id="PR00268">
    <property type="entry name" value="NGF"/>
</dbReference>
<keyword evidence="4" id="KW-0472">Membrane</keyword>
<keyword evidence="2" id="KW-0964">Secreted</keyword>
<dbReference type="SUPFAM" id="SSF57501">
    <property type="entry name" value="Cystine-knot cytokines"/>
    <property type="match status" value="1"/>
</dbReference>
<dbReference type="PROSITE" id="PS50270">
    <property type="entry name" value="NGF_2"/>
    <property type="match status" value="1"/>
</dbReference>
<dbReference type="PANTHER" id="PTHR11589:SF10">
    <property type="entry name" value="BETA-NERVE GROWTH FACTOR"/>
    <property type="match status" value="1"/>
</dbReference>
<reference evidence="6 7" key="1">
    <citation type="journal article" date="2017" name="BMC Genomics">
        <title>Comparative analysis of avian poxvirus genomes, including a novel poxvirus from lesser flamingos (Phoenicopterus minor), highlights the lack of conservation of the central region.</title>
        <authorList>
            <person name="Carulei O."/>
            <person name="Douglass N."/>
            <person name="Williamson A.L."/>
        </authorList>
    </citation>
    <scope>NUCLEOTIDE SEQUENCE [LARGE SCALE GENOMIC DNA]</scope>
    <source>
        <strain evidence="6">FGPVKD09</strain>
    </source>
</reference>
<keyword evidence="4" id="KW-0812">Transmembrane</keyword>
<dbReference type="PROSITE" id="PS00248">
    <property type="entry name" value="NGF_1"/>
    <property type="match status" value="1"/>
</dbReference>
<dbReference type="InterPro" id="IPR029034">
    <property type="entry name" value="Cystine-knot_cytokine"/>
</dbReference>
<dbReference type="InterPro" id="IPR020408">
    <property type="entry name" value="Nerve_growth_factor-like"/>
</dbReference>
<evidence type="ECO:0000313" key="7">
    <source>
        <dbReference type="Proteomes" id="UP000235762"/>
    </source>
</evidence>
<dbReference type="SMART" id="SM00140">
    <property type="entry name" value="NGF"/>
    <property type="match status" value="1"/>
</dbReference>
<keyword evidence="4" id="KW-1133">Transmembrane helix</keyword>
<accession>A0A2H4X283</accession>
<dbReference type="PANTHER" id="PTHR11589">
    <property type="entry name" value="NERVE GROWTH FACTOR NGF -RELATED"/>
    <property type="match status" value="1"/>
</dbReference>
<dbReference type="GO" id="GO:0005163">
    <property type="term" value="F:nerve growth factor receptor binding"/>
    <property type="evidence" value="ECO:0007669"/>
    <property type="project" value="TreeGrafter"/>
</dbReference>
<evidence type="ECO:0000256" key="3">
    <source>
        <dbReference type="ARBA" id="ARBA00023157"/>
    </source>
</evidence>
<dbReference type="Gene3D" id="2.10.90.10">
    <property type="entry name" value="Cystine-knot cytokines"/>
    <property type="match status" value="1"/>
</dbReference>
<evidence type="ECO:0000259" key="5">
    <source>
        <dbReference type="SMART" id="SM00140"/>
    </source>
</evidence>
<feature type="domain" description="Nerve growth factor-related" evidence="5">
    <location>
        <begin position="71"/>
        <end position="174"/>
    </location>
</feature>
<comment type="subcellular location">
    <subcellularLocation>
        <location evidence="1">Secreted</location>
    </subcellularLocation>
</comment>
<proteinExistence type="predicted"/>
<evidence type="ECO:0000256" key="1">
    <source>
        <dbReference type="ARBA" id="ARBA00004613"/>
    </source>
</evidence>
<dbReference type="GO" id="GO:0007169">
    <property type="term" value="P:cell surface receptor protein tyrosine kinase signaling pathway"/>
    <property type="evidence" value="ECO:0007669"/>
    <property type="project" value="TreeGrafter"/>
</dbReference>
<feature type="transmembrane region" description="Helical" evidence="4">
    <location>
        <begin position="12"/>
        <end position="30"/>
    </location>
</feature>
<name>A0A2H4X283_9POXV</name>
<dbReference type="GO" id="GO:0008083">
    <property type="term" value="F:growth factor activity"/>
    <property type="evidence" value="ECO:0007669"/>
    <property type="project" value="TreeGrafter"/>
</dbReference>
<keyword evidence="3" id="KW-1015">Disulfide bond</keyword>
<evidence type="ECO:0000256" key="4">
    <source>
        <dbReference type="SAM" id="Phobius"/>
    </source>
</evidence>
<keyword evidence="7" id="KW-1185">Reference proteome</keyword>
<dbReference type="EMBL" id="MF678796">
    <property type="protein sequence ID" value="AUD40176.1"/>
    <property type="molecule type" value="Genomic_DNA"/>
</dbReference>
<evidence type="ECO:0000256" key="2">
    <source>
        <dbReference type="ARBA" id="ARBA00022525"/>
    </source>
</evidence>
<sequence length="186" mass="21151">MAYYTCLCNFRRLIFICVLGIICKGSLLQFTNPYYINNKLDTSKVVFSTHAPNIEHRSKRSTNELLSVGNASEGIYLSCESSSTWVANKTTVIDRQGNKLELLEQIVHNKQVYQQYLFETKCKEYPAVSGCLGIDTRFWSSYCSTSYSFVNSIVLKNGMPSWEYIRIGTSCVCVVQLKCKNNVTLI</sequence>